<dbReference type="PROSITE" id="PS50821">
    <property type="entry name" value="PAZ"/>
    <property type="match status" value="1"/>
</dbReference>
<dbReference type="SUPFAM" id="SSF53098">
    <property type="entry name" value="Ribonuclease H-like"/>
    <property type="match status" value="1"/>
</dbReference>
<reference evidence="11 12" key="1">
    <citation type="journal article" date="2024" name="bioRxiv">
        <title>A reference genome for Trichogramma kaykai: A tiny desert-dwelling parasitoid wasp with competing sex-ratio distorters.</title>
        <authorList>
            <person name="Culotta J."/>
            <person name="Lindsey A.R."/>
        </authorList>
    </citation>
    <scope>NUCLEOTIDE SEQUENCE [LARGE SCALE GENOMIC DNA]</scope>
    <source>
        <strain evidence="11 12">KSX58</strain>
    </source>
</reference>
<evidence type="ECO:0000259" key="10">
    <source>
        <dbReference type="PROSITE" id="PS50822"/>
    </source>
</evidence>
<proteinExistence type="inferred from homology"/>
<keyword evidence="12" id="KW-1185">Reference proteome</keyword>
<feature type="compositionally biased region" description="Basic and acidic residues" evidence="8">
    <location>
        <begin position="21"/>
        <end position="52"/>
    </location>
</feature>
<feature type="region of interest" description="Disordered" evidence="8">
    <location>
        <begin position="1"/>
        <end position="58"/>
    </location>
</feature>
<evidence type="ECO:0000256" key="6">
    <source>
        <dbReference type="ARBA" id="ARBA00023158"/>
    </source>
</evidence>
<protein>
    <recommendedName>
        <fullName evidence="13">Piwi domain-containing protein</fullName>
    </recommendedName>
</protein>
<evidence type="ECO:0000256" key="4">
    <source>
        <dbReference type="ARBA" id="ARBA00022782"/>
    </source>
</evidence>
<evidence type="ECO:0000313" key="11">
    <source>
        <dbReference type="EMBL" id="KAL3394668.1"/>
    </source>
</evidence>
<dbReference type="GO" id="GO:0030154">
    <property type="term" value="P:cell differentiation"/>
    <property type="evidence" value="ECO:0007669"/>
    <property type="project" value="UniProtKB-KW"/>
</dbReference>
<dbReference type="CDD" id="cd02845">
    <property type="entry name" value="PAZ_piwi_like"/>
    <property type="match status" value="1"/>
</dbReference>
<keyword evidence="4" id="KW-0221">Differentiation</keyword>
<dbReference type="Pfam" id="PF02170">
    <property type="entry name" value="PAZ"/>
    <property type="match status" value="1"/>
</dbReference>
<dbReference type="Gene3D" id="3.30.420.10">
    <property type="entry name" value="Ribonuclease H-like superfamily/Ribonuclease H"/>
    <property type="match status" value="1"/>
</dbReference>
<dbReference type="PANTHER" id="PTHR22891">
    <property type="entry name" value="EUKARYOTIC TRANSLATION INITIATION FACTOR 2C"/>
    <property type="match status" value="1"/>
</dbReference>
<feature type="domain" description="Piwi" evidence="10">
    <location>
        <begin position="598"/>
        <end position="893"/>
    </location>
</feature>
<dbReference type="InterPro" id="IPR003100">
    <property type="entry name" value="PAZ_dom"/>
</dbReference>
<evidence type="ECO:0008006" key="13">
    <source>
        <dbReference type="Google" id="ProtNLM"/>
    </source>
</evidence>
<dbReference type="CDD" id="cd04658">
    <property type="entry name" value="Piwi_piwi-like_Euk"/>
    <property type="match status" value="1"/>
</dbReference>
<dbReference type="AlphaFoldDB" id="A0ABD2WPD9"/>
<dbReference type="InterPro" id="IPR036085">
    <property type="entry name" value="PAZ_dom_sf"/>
</dbReference>
<dbReference type="FunFam" id="2.170.260.10:FF:000003">
    <property type="entry name" value="Piwi-like RNA-mediated gene silencing 2"/>
    <property type="match status" value="1"/>
</dbReference>
<organism evidence="11 12">
    <name type="scientific">Trichogramma kaykai</name>
    <dbReference type="NCBI Taxonomy" id="54128"/>
    <lineage>
        <taxon>Eukaryota</taxon>
        <taxon>Metazoa</taxon>
        <taxon>Ecdysozoa</taxon>
        <taxon>Arthropoda</taxon>
        <taxon>Hexapoda</taxon>
        <taxon>Insecta</taxon>
        <taxon>Pterygota</taxon>
        <taxon>Neoptera</taxon>
        <taxon>Endopterygota</taxon>
        <taxon>Hymenoptera</taxon>
        <taxon>Apocrita</taxon>
        <taxon>Proctotrupomorpha</taxon>
        <taxon>Chalcidoidea</taxon>
        <taxon>Trichogrammatidae</taxon>
        <taxon>Trichogramma</taxon>
    </lineage>
</organism>
<evidence type="ECO:0000313" key="12">
    <source>
        <dbReference type="Proteomes" id="UP001627154"/>
    </source>
</evidence>
<dbReference type="InterPro" id="IPR036397">
    <property type="entry name" value="RNaseH_sf"/>
</dbReference>
<dbReference type="EMBL" id="JBJJXI010000089">
    <property type="protein sequence ID" value="KAL3394668.1"/>
    <property type="molecule type" value="Genomic_DNA"/>
</dbReference>
<accession>A0ABD2WPD9</accession>
<feature type="region of interest" description="Disordered" evidence="8">
    <location>
        <begin position="71"/>
        <end position="92"/>
    </location>
</feature>
<dbReference type="GO" id="GO:0140965">
    <property type="term" value="P:secondary piRNA processing"/>
    <property type="evidence" value="ECO:0007669"/>
    <property type="project" value="UniProtKB-ARBA"/>
</dbReference>
<gene>
    <name evidence="11" type="ORF">TKK_011130</name>
</gene>
<dbReference type="GO" id="GO:0003723">
    <property type="term" value="F:RNA binding"/>
    <property type="evidence" value="ECO:0007669"/>
    <property type="project" value="UniProtKB-KW"/>
</dbReference>
<comment type="subcellular location">
    <subcellularLocation>
        <location evidence="1">Cytoplasm</location>
    </subcellularLocation>
</comment>
<evidence type="ECO:0000256" key="5">
    <source>
        <dbReference type="ARBA" id="ARBA00022884"/>
    </source>
</evidence>
<dbReference type="Gene3D" id="3.40.50.2300">
    <property type="match status" value="1"/>
</dbReference>
<evidence type="ECO:0000256" key="3">
    <source>
        <dbReference type="ARBA" id="ARBA00022490"/>
    </source>
</evidence>
<name>A0ABD2WPD9_9HYME</name>
<sequence>MAEGGRGLGRGNLLNLLKKKKLEEQKAKEEEAKEQEKLEEEKKSLQESEESPKVFVSRSLGRGGLLEKLKKRATTSDSDSSPVASTTASLTSTATISTSTIAQGRGSIALGLKKKTSLETSGETSGVLGKLSSLSMEESAASEPEVVSRHGESGKKIPLSANFIDVKVDKSKGMFQYEVKFSPDIDSRNLRFKLLNQHANELGNVKTFDGALLYLPMKLPEDITLLNSIHPIDNSTVVLKIIFKQKQAMKDNISFFNTLMNRVMEMLTLVRIGRNVFHPEAAHQVPQHRLEVWPGYITSINEFEGGLKLNLDAIHRVMRLDTVRDLMTDMHKRNPNDFKKAVANEMIGASVLTRYNNRTYKIDDIDWSSNPTLKFQKGEQEMSLVDYYKQHYNIEIKDLKQPLLVHRAKEKAQNGETVERICLLIPELCFLAGMTDSIRNDFTITKDLSNITKVSPDHRRQIIKKFIEQVNGNENVKKILSNWGLELESNIIDFQGRVLESEEIIFGNNYTTRSDNADWGKAATSSKVLRTPNMQKWAILCTQRNKRNCDDFVETLKGICQKINIRIGEPITNFLRDDNLETYVSKLREILSKNTLEMVVIIFPTMRQDKYSAVKKICCVELPVPSQVIISRTISKPDKLRSVVAKIALQMNCKLGGALWALKNPFANAMICGIDVHHAGIGHGSRGSVAAFVASLDRLLTTWHSRVCMQGQNQELIDLLKQCLLSSIKVYKERNGQFPDKIFIYRDGVGDGQLDMVMRYEVKQFLQTCSMIDPAYKPKLSVIIVQKRVNTRIFEKKRGGNLENPPPGTIVDTNITRRHLYDFYLVPQVVRQGTVTPTHYIVLHDGAEIKTDHMQRLTFKLCHLYYNWPGTIRVPAPCQYAHKLAYLVGQSVKLEPHADLNNLLYYL</sequence>
<comment type="caution">
    <text evidence="11">The sequence shown here is derived from an EMBL/GenBank/DDBJ whole genome shotgun (WGS) entry which is preliminary data.</text>
</comment>
<evidence type="ECO:0000256" key="1">
    <source>
        <dbReference type="ARBA" id="ARBA00004496"/>
    </source>
</evidence>
<feature type="compositionally biased region" description="Low complexity" evidence="8">
    <location>
        <begin position="80"/>
        <end position="92"/>
    </location>
</feature>
<dbReference type="PROSITE" id="PS50822">
    <property type="entry name" value="PIWI"/>
    <property type="match status" value="1"/>
</dbReference>
<evidence type="ECO:0000256" key="2">
    <source>
        <dbReference type="ARBA" id="ARBA00022473"/>
    </source>
</evidence>
<dbReference type="InterPro" id="IPR012337">
    <property type="entry name" value="RNaseH-like_sf"/>
</dbReference>
<keyword evidence="6" id="KW-0943">RNA-mediated gene silencing</keyword>
<evidence type="ECO:0000256" key="8">
    <source>
        <dbReference type="SAM" id="MobiDB-lite"/>
    </source>
</evidence>
<comment type="similarity">
    <text evidence="7">Belongs to the argonaute family. Piwi subfamily.</text>
</comment>
<dbReference type="Proteomes" id="UP001627154">
    <property type="component" value="Unassembled WGS sequence"/>
</dbReference>
<dbReference type="GO" id="GO:0005737">
    <property type="term" value="C:cytoplasm"/>
    <property type="evidence" value="ECO:0007669"/>
    <property type="project" value="UniProtKB-SubCell"/>
</dbReference>
<evidence type="ECO:0000259" key="9">
    <source>
        <dbReference type="PROSITE" id="PS50821"/>
    </source>
</evidence>
<dbReference type="SMART" id="SM00949">
    <property type="entry name" value="PAZ"/>
    <property type="match status" value="1"/>
</dbReference>
<feature type="domain" description="PAZ" evidence="9">
    <location>
        <begin position="322"/>
        <end position="433"/>
    </location>
</feature>
<keyword evidence="5" id="KW-0694">RNA-binding</keyword>
<keyword evidence="2" id="KW-0217">Developmental protein</keyword>
<dbReference type="SUPFAM" id="SSF101690">
    <property type="entry name" value="PAZ domain"/>
    <property type="match status" value="1"/>
</dbReference>
<dbReference type="InterPro" id="IPR003165">
    <property type="entry name" value="Piwi"/>
</dbReference>
<evidence type="ECO:0000256" key="7">
    <source>
        <dbReference type="ARBA" id="ARBA00038291"/>
    </source>
</evidence>
<dbReference type="FunFam" id="3.30.420.10:FF:000014">
    <property type="entry name" value="Piwi-like RNA-mediated gene silencing 1"/>
    <property type="match status" value="1"/>
</dbReference>
<dbReference type="SMART" id="SM00950">
    <property type="entry name" value="Piwi"/>
    <property type="match status" value="1"/>
</dbReference>
<dbReference type="Gene3D" id="2.170.260.10">
    <property type="entry name" value="paz domain"/>
    <property type="match status" value="1"/>
</dbReference>
<feature type="compositionally biased region" description="Gly residues" evidence="8">
    <location>
        <begin position="1"/>
        <end position="10"/>
    </location>
</feature>
<dbReference type="Pfam" id="PF23278">
    <property type="entry name" value="Piwi_N"/>
    <property type="match status" value="1"/>
</dbReference>
<dbReference type="Pfam" id="PF02171">
    <property type="entry name" value="Piwi"/>
    <property type="match status" value="1"/>
</dbReference>
<keyword evidence="3" id="KW-0963">Cytoplasm</keyword>